<feature type="binding site" evidence="6">
    <location>
        <position position="141"/>
    </location>
    <ligand>
        <name>Mg(2+)</name>
        <dbReference type="ChEBI" id="CHEBI:18420"/>
        <label>1</label>
        <note>catalytic</note>
    </ligand>
</feature>
<evidence type="ECO:0000256" key="3">
    <source>
        <dbReference type="ARBA" id="ARBA00022723"/>
    </source>
</evidence>
<dbReference type="Pfam" id="PF00459">
    <property type="entry name" value="Inositol_P"/>
    <property type="match status" value="1"/>
</dbReference>
<name>A0AAV9J278_CYACA</name>
<comment type="cofactor">
    <cofactor evidence="1 6">
        <name>Mg(2+)</name>
        <dbReference type="ChEBI" id="CHEBI:18420"/>
    </cofactor>
</comment>
<dbReference type="AlphaFoldDB" id="A0AAV9J278"/>
<feature type="binding site" evidence="6">
    <location>
        <position position="118"/>
    </location>
    <ligand>
        <name>Mg(2+)</name>
        <dbReference type="ChEBI" id="CHEBI:18420"/>
        <label>1</label>
        <note>catalytic</note>
    </ligand>
</feature>
<evidence type="ECO:0000313" key="9">
    <source>
        <dbReference type="Proteomes" id="UP001301350"/>
    </source>
</evidence>
<dbReference type="Gene3D" id="3.40.190.80">
    <property type="match status" value="1"/>
</dbReference>
<keyword evidence="4" id="KW-0378">Hydrolase</keyword>
<dbReference type="InterPro" id="IPR000760">
    <property type="entry name" value="Inositol_monophosphatase-like"/>
</dbReference>
<feature type="region of interest" description="Disordered" evidence="7">
    <location>
        <begin position="18"/>
        <end position="53"/>
    </location>
</feature>
<comment type="similarity">
    <text evidence="2">Belongs to the inositol monophosphatase superfamily.</text>
</comment>
<evidence type="ECO:0000256" key="4">
    <source>
        <dbReference type="ARBA" id="ARBA00022801"/>
    </source>
</evidence>
<dbReference type="CDD" id="cd01641">
    <property type="entry name" value="Bacterial_IMPase_like_1"/>
    <property type="match status" value="1"/>
</dbReference>
<evidence type="ECO:0000256" key="5">
    <source>
        <dbReference type="ARBA" id="ARBA00022842"/>
    </source>
</evidence>
<dbReference type="EMBL" id="JANCYW010000019">
    <property type="protein sequence ID" value="KAK4538659.1"/>
    <property type="molecule type" value="Genomic_DNA"/>
</dbReference>
<dbReference type="GO" id="GO:0000105">
    <property type="term" value="P:L-histidine biosynthetic process"/>
    <property type="evidence" value="ECO:0007669"/>
    <property type="project" value="TreeGrafter"/>
</dbReference>
<dbReference type="GO" id="GO:0046872">
    <property type="term" value="F:metal ion binding"/>
    <property type="evidence" value="ECO:0007669"/>
    <property type="project" value="UniProtKB-KW"/>
</dbReference>
<dbReference type="InterPro" id="IPR051090">
    <property type="entry name" value="Inositol_monoP_superfamily"/>
</dbReference>
<dbReference type="Proteomes" id="UP001301350">
    <property type="component" value="Unassembled WGS sequence"/>
</dbReference>
<feature type="binding site" evidence="6">
    <location>
        <position position="265"/>
    </location>
    <ligand>
        <name>Mg(2+)</name>
        <dbReference type="ChEBI" id="CHEBI:18420"/>
        <label>1</label>
        <note>catalytic</note>
    </ligand>
</feature>
<feature type="compositionally biased region" description="Pro residues" evidence="7">
    <location>
        <begin position="43"/>
        <end position="52"/>
    </location>
</feature>
<dbReference type="SUPFAM" id="SSF56655">
    <property type="entry name" value="Carbohydrate phosphatase"/>
    <property type="match status" value="1"/>
</dbReference>
<proteinExistence type="inferred from homology"/>
<keyword evidence="3 6" id="KW-0479">Metal-binding</keyword>
<organism evidence="8 9">
    <name type="scientific">Cyanidium caldarium</name>
    <name type="common">Red alga</name>
    <dbReference type="NCBI Taxonomy" id="2771"/>
    <lineage>
        <taxon>Eukaryota</taxon>
        <taxon>Rhodophyta</taxon>
        <taxon>Bangiophyceae</taxon>
        <taxon>Cyanidiales</taxon>
        <taxon>Cyanidiaceae</taxon>
        <taxon>Cyanidium</taxon>
    </lineage>
</organism>
<feature type="binding site" evidence="6">
    <location>
        <position position="139"/>
    </location>
    <ligand>
        <name>Mg(2+)</name>
        <dbReference type="ChEBI" id="CHEBI:18420"/>
        <label>1</label>
        <note>catalytic</note>
    </ligand>
</feature>
<evidence type="ECO:0000256" key="6">
    <source>
        <dbReference type="PIRSR" id="PIRSR600760-2"/>
    </source>
</evidence>
<dbReference type="PANTHER" id="PTHR43200">
    <property type="entry name" value="PHOSPHATASE"/>
    <property type="match status" value="1"/>
</dbReference>
<keyword evidence="9" id="KW-1185">Reference proteome</keyword>
<evidence type="ECO:0000256" key="7">
    <source>
        <dbReference type="SAM" id="MobiDB-lite"/>
    </source>
</evidence>
<dbReference type="PRINTS" id="PR00377">
    <property type="entry name" value="IMPHPHTASES"/>
</dbReference>
<gene>
    <name evidence="8" type="ORF">CDCA_CDCA19G4684</name>
</gene>
<evidence type="ECO:0000256" key="2">
    <source>
        <dbReference type="ARBA" id="ARBA00009759"/>
    </source>
</evidence>
<evidence type="ECO:0008006" key="10">
    <source>
        <dbReference type="Google" id="ProtNLM"/>
    </source>
</evidence>
<dbReference type="GO" id="GO:0016791">
    <property type="term" value="F:phosphatase activity"/>
    <property type="evidence" value="ECO:0007669"/>
    <property type="project" value="UniProtKB-ARBA"/>
</dbReference>
<feature type="binding site" evidence="6">
    <location>
        <position position="142"/>
    </location>
    <ligand>
        <name>Mg(2+)</name>
        <dbReference type="ChEBI" id="CHEBI:18420"/>
        <label>1</label>
        <note>catalytic</note>
    </ligand>
</feature>
<evidence type="ECO:0000313" key="8">
    <source>
        <dbReference type="EMBL" id="KAK4538659.1"/>
    </source>
</evidence>
<protein>
    <recommendedName>
        <fullName evidence="10">Histidinol-phosphatase</fullName>
    </recommendedName>
</protein>
<dbReference type="PANTHER" id="PTHR43200:SF6">
    <property type="entry name" value="3'(2'),5'-BISPHOSPHATE NUCLEOTIDASE"/>
    <property type="match status" value="1"/>
</dbReference>
<comment type="caution">
    <text evidence="8">The sequence shown here is derived from an EMBL/GenBank/DDBJ whole genome shotgun (WGS) entry which is preliminary data.</text>
</comment>
<keyword evidence="5 6" id="KW-0460">Magnesium</keyword>
<dbReference type="Gene3D" id="3.30.540.10">
    <property type="entry name" value="Fructose-1,6-Bisphosphatase, subunit A, domain 1"/>
    <property type="match status" value="1"/>
</dbReference>
<sequence length="318" mass="34869">MFLQLWIGRHPYAPLVRRARKPRSPSSRPIACGLMDTSEAHAPPGPRDPVPPTWLQLAERVAGAGASVVQRYFRQPDLAVVRKADDTPVTAADREAEQAMRELIAREAPERMRRVLGEEGGGDDSDHATTDGDYLWVLDPIDGTKAFLGGKPTFTTLVALVRQREPVLGVLLQPITGECWTGAHGHATRMNGQAVQANRRRAQLRDAILCATTPHMFAGVDRERFFDGLVPRVWHTLYGCDAYGYALLASGWVDMVAEADLKPWDFLALAPIVQGAGGVITDWHGAPLRLHSDGRVLAAATVTLHEEALQALRHPRNP</sequence>
<reference evidence="8 9" key="1">
    <citation type="submission" date="2022-07" db="EMBL/GenBank/DDBJ databases">
        <title>Genome-wide signatures of adaptation to extreme environments.</title>
        <authorList>
            <person name="Cho C.H."/>
            <person name="Yoon H.S."/>
        </authorList>
    </citation>
    <scope>NUCLEOTIDE SEQUENCE [LARGE SCALE GENOMIC DNA]</scope>
    <source>
        <strain evidence="8 9">DBV 063 E5</strain>
    </source>
</reference>
<evidence type="ECO:0000256" key="1">
    <source>
        <dbReference type="ARBA" id="ARBA00001946"/>
    </source>
</evidence>
<accession>A0AAV9J278</accession>